<dbReference type="Proteomes" id="UP000275846">
    <property type="component" value="Unassembled WGS sequence"/>
</dbReference>
<evidence type="ECO:0000256" key="5">
    <source>
        <dbReference type="ARBA" id="ARBA00022691"/>
    </source>
</evidence>
<evidence type="ECO:0000256" key="1">
    <source>
        <dbReference type="ARBA" id="ARBA00004173"/>
    </source>
</evidence>
<dbReference type="PANTHER" id="PTHR22808">
    <property type="entry name" value="NCL1 YEAST -RELATED NOL1/NOP2/FMU SUN DOMAIN-CONTAINING"/>
    <property type="match status" value="1"/>
</dbReference>
<comment type="similarity">
    <text evidence="11">Belongs to the class I-like SAM-binding methyltransferase superfamily. RsmB/NOP family.</text>
</comment>
<evidence type="ECO:0000256" key="8">
    <source>
        <dbReference type="ARBA" id="ARBA00023128"/>
    </source>
</evidence>
<dbReference type="AlphaFoldDB" id="A0A183SZ75"/>
<dbReference type="Gene3D" id="6.20.240.40">
    <property type="match status" value="1"/>
</dbReference>
<dbReference type="GO" id="GO:0008173">
    <property type="term" value="F:RNA methyltransferase activity"/>
    <property type="evidence" value="ECO:0007669"/>
    <property type="project" value="InterPro"/>
</dbReference>
<gene>
    <name evidence="14" type="ORF">SSLN_LOCUS9523</name>
</gene>
<reference evidence="14 15" key="2">
    <citation type="submission" date="2018-11" db="EMBL/GenBank/DDBJ databases">
        <authorList>
            <consortium name="Pathogen Informatics"/>
        </authorList>
    </citation>
    <scope>NUCLEOTIDE SEQUENCE [LARGE SCALE GENOMIC DNA]</scope>
    <source>
        <strain evidence="14 15">NST_G2</strain>
    </source>
</reference>
<organism evidence="16">
    <name type="scientific">Schistocephalus solidus</name>
    <name type="common">Tapeworm</name>
    <dbReference type="NCBI Taxonomy" id="70667"/>
    <lineage>
        <taxon>Eukaryota</taxon>
        <taxon>Metazoa</taxon>
        <taxon>Spiralia</taxon>
        <taxon>Lophotrochozoa</taxon>
        <taxon>Platyhelminthes</taxon>
        <taxon>Cestoda</taxon>
        <taxon>Eucestoda</taxon>
        <taxon>Diphyllobothriidea</taxon>
        <taxon>Diphyllobothriidae</taxon>
        <taxon>Schistocephalus</taxon>
    </lineage>
</organism>
<feature type="binding site" evidence="11">
    <location>
        <begin position="461"/>
        <end position="467"/>
    </location>
    <ligand>
        <name>S-adenosyl-L-methionine</name>
        <dbReference type="ChEBI" id="CHEBI:59789"/>
    </ligand>
</feature>
<dbReference type="PROSITE" id="PS51686">
    <property type="entry name" value="SAM_MT_RSMB_NOP"/>
    <property type="match status" value="1"/>
</dbReference>
<proteinExistence type="inferred from homology"/>
<keyword evidence="15" id="KW-1185">Reference proteome</keyword>
<keyword evidence="3 11" id="KW-0489">Methyltransferase</keyword>
<feature type="binding site" evidence="11">
    <location>
        <position position="546"/>
    </location>
    <ligand>
        <name>S-adenosyl-L-methionine</name>
        <dbReference type="ChEBI" id="CHEBI:59789"/>
    </ligand>
</feature>
<dbReference type="InterPro" id="IPR001678">
    <property type="entry name" value="MeTrfase_RsmB-F_NOP2_dom"/>
</dbReference>
<dbReference type="EMBL" id="UYSU01035295">
    <property type="protein sequence ID" value="VDL95908.1"/>
    <property type="molecule type" value="Genomic_DNA"/>
</dbReference>
<dbReference type="GO" id="GO:0031167">
    <property type="term" value="P:rRNA methylation"/>
    <property type="evidence" value="ECO:0007669"/>
    <property type="project" value="TreeGrafter"/>
</dbReference>
<evidence type="ECO:0000256" key="7">
    <source>
        <dbReference type="ARBA" id="ARBA00022946"/>
    </source>
</evidence>
<dbReference type="OrthoDB" id="8020218at2759"/>
<evidence type="ECO:0000256" key="9">
    <source>
        <dbReference type="ARBA" id="ARBA00042050"/>
    </source>
</evidence>
<evidence type="ECO:0000256" key="12">
    <source>
        <dbReference type="SAM" id="MobiDB-lite"/>
    </source>
</evidence>
<evidence type="ECO:0000313" key="14">
    <source>
        <dbReference type="EMBL" id="VDL95908.1"/>
    </source>
</evidence>
<dbReference type="PRINTS" id="PR02008">
    <property type="entry name" value="RCMTFAMILY"/>
</dbReference>
<dbReference type="Pfam" id="PF01189">
    <property type="entry name" value="Methyltr_RsmB-F"/>
    <property type="match status" value="1"/>
</dbReference>
<reference evidence="16" key="1">
    <citation type="submission" date="2016-06" db="UniProtKB">
        <authorList>
            <consortium name="WormBaseParasite"/>
        </authorList>
    </citation>
    <scope>IDENTIFICATION</scope>
</reference>
<dbReference type="GO" id="GO:0005762">
    <property type="term" value="C:mitochondrial large ribosomal subunit"/>
    <property type="evidence" value="ECO:0007669"/>
    <property type="project" value="TreeGrafter"/>
</dbReference>
<feature type="region of interest" description="Disordered" evidence="12">
    <location>
        <begin position="309"/>
        <end position="333"/>
    </location>
</feature>
<dbReference type="InterPro" id="IPR023267">
    <property type="entry name" value="RCMT"/>
</dbReference>
<evidence type="ECO:0000256" key="11">
    <source>
        <dbReference type="PROSITE-ProRule" id="PRU01023"/>
    </source>
</evidence>
<dbReference type="PANTHER" id="PTHR22808:SF3">
    <property type="entry name" value="5-METHYLCYTOSINE RRNA METHYLTRANSFERASE NSUN4"/>
    <property type="match status" value="1"/>
</dbReference>
<comment type="caution">
    <text evidence="11">Lacks conserved residue(s) required for the propagation of feature annotation.</text>
</comment>
<keyword evidence="4 11" id="KW-0808">Transferase</keyword>
<evidence type="ECO:0000259" key="13">
    <source>
        <dbReference type="PROSITE" id="PS51686"/>
    </source>
</evidence>
<dbReference type="Gene3D" id="3.40.50.150">
    <property type="entry name" value="Vaccinia Virus protein VP39"/>
    <property type="match status" value="1"/>
</dbReference>
<feature type="binding site" evidence="11">
    <location>
        <position position="484"/>
    </location>
    <ligand>
        <name>S-adenosyl-L-methionine</name>
        <dbReference type="ChEBI" id="CHEBI:59789"/>
    </ligand>
</feature>
<keyword evidence="8" id="KW-0496">Mitochondrion</keyword>
<keyword evidence="2" id="KW-0698">rRNA processing</keyword>
<comment type="catalytic activity">
    <reaction evidence="10">
        <text>a cytidine in rRNA + S-adenosyl-L-methionine = a 5-methylcytidine in rRNA + S-adenosyl-L-homocysteine + H(+)</text>
        <dbReference type="Rhea" id="RHEA:61484"/>
        <dbReference type="Rhea" id="RHEA-COMP:15836"/>
        <dbReference type="Rhea" id="RHEA-COMP:15837"/>
        <dbReference type="ChEBI" id="CHEBI:15378"/>
        <dbReference type="ChEBI" id="CHEBI:57856"/>
        <dbReference type="ChEBI" id="CHEBI:59789"/>
        <dbReference type="ChEBI" id="CHEBI:74483"/>
        <dbReference type="ChEBI" id="CHEBI:82748"/>
    </reaction>
</comment>
<keyword evidence="5 11" id="KW-0949">S-adenosyl-L-methionine</keyword>
<evidence type="ECO:0000256" key="4">
    <source>
        <dbReference type="ARBA" id="ARBA00022679"/>
    </source>
</evidence>
<evidence type="ECO:0000256" key="10">
    <source>
        <dbReference type="ARBA" id="ARBA00049302"/>
    </source>
</evidence>
<evidence type="ECO:0000313" key="15">
    <source>
        <dbReference type="Proteomes" id="UP000275846"/>
    </source>
</evidence>
<keyword evidence="7" id="KW-0809">Transit peptide</keyword>
<evidence type="ECO:0000256" key="6">
    <source>
        <dbReference type="ARBA" id="ARBA00022884"/>
    </source>
</evidence>
<evidence type="ECO:0000256" key="2">
    <source>
        <dbReference type="ARBA" id="ARBA00022552"/>
    </source>
</evidence>
<keyword evidence="6 11" id="KW-0694">RNA-binding</keyword>
<name>A0A183SZ75_SCHSO</name>
<accession>A0A183SZ75</accession>
<evidence type="ECO:0000256" key="3">
    <source>
        <dbReference type="ARBA" id="ARBA00022603"/>
    </source>
</evidence>
<evidence type="ECO:0000313" key="16">
    <source>
        <dbReference type="WBParaSite" id="SSLN_0000988501-mRNA-1"/>
    </source>
</evidence>
<dbReference type="SUPFAM" id="SSF53335">
    <property type="entry name" value="S-adenosyl-L-methionine-dependent methyltransferases"/>
    <property type="match status" value="1"/>
</dbReference>
<comment type="subcellular location">
    <subcellularLocation>
        <location evidence="1">Mitochondrion</location>
    </subcellularLocation>
</comment>
<feature type="active site" description="Nucleophile" evidence="11">
    <location>
        <position position="619"/>
    </location>
</feature>
<feature type="domain" description="SAM-dependent MTase RsmB/NOP-type" evidence="13">
    <location>
        <begin position="364"/>
        <end position="723"/>
    </location>
</feature>
<dbReference type="InterPro" id="IPR049560">
    <property type="entry name" value="MeTrfase_RsmB-F_NOP2_cat"/>
</dbReference>
<dbReference type="GO" id="GO:0003723">
    <property type="term" value="F:RNA binding"/>
    <property type="evidence" value="ECO:0007669"/>
    <property type="project" value="UniProtKB-UniRule"/>
</dbReference>
<dbReference type="STRING" id="70667.A0A183SZ75"/>
<sequence length="724" mass="80034">MRRVGLGERGNLVKVHRNRFWNHLYLLRLAELPTDERITQLNAEEHEGKSVLCGHAYEVQQRLLNMTLYIPMNPNAQWVLTPNHVKGIMLDEKNITLPEAPVTPETLGMFHVHVNIDDLAMVPVESRIFLYQRLDAKTCTRPPANVFRKIRLIDWVTDFRDDELRLLPGQSLNARLCFSISDYRCLKASILTSFQKLNPCVRLSLVDFVRASSNQAKARLSTSFAIQRFQQLSPSNLTALRHFDRYYAHVYGLTAWSALRAALLTPCAKVAVLNSICPEAETAARRLLSPAHGCLDLISSLIAASSSASTATPPQAVTTETTPDDDNNSEGQRQQHQFLVESSLPSDEALSEFVSPTEFVSEHSLYVRDSDRAYTLRGASTDAHTESLLAISEAAEMASSAFWRSCKHLRCFYLPSGIYDTVGRPALGSGKSFDFYPMDLGSVLAVLALDIQPGVKMLDFCSAPGGKAITALQTLNLSHITCMDVSESRLDRLIRVLENFGPGIGIGRPGMPDVRVVPTSSLRPLLRKAAKCAAASEELFDRVLVDVPCSTDRMALTSDKGSVFSRGKVKTRMELPTVQKKLLWYLAVLFFASDHPLSIAAPEAMLACRPGGYVVYSTCTLSPAQNQSVVEACLTRLARTKADGGHLSNLRYAFVDPTPFIRLVAACEPLGVNIVPAYASLPIDTHLFPADFDLPFPPPMGFYVLPRLSSNYGPSFVCKLKRLE</sequence>
<dbReference type="InterPro" id="IPR029063">
    <property type="entry name" value="SAM-dependent_MTases_sf"/>
</dbReference>
<protein>
    <recommendedName>
        <fullName evidence="9">NOL1/NOP2/Sun domain family member 4</fullName>
    </recommendedName>
</protein>
<dbReference type="WBParaSite" id="SSLN_0000988501-mRNA-1">
    <property type="protein sequence ID" value="SSLN_0000988501-mRNA-1"/>
    <property type="gene ID" value="SSLN_0000988501"/>
</dbReference>